<accession>A0ABW1UJ68</accession>
<evidence type="ECO:0000313" key="2">
    <source>
        <dbReference type="EMBL" id="MFC6295932.1"/>
    </source>
</evidence>
<dbReference type="EMBL" id="JBHSSB010000032">
    <property type="protein sequence ID" value="MFC6295932.1"/>
    <property type="molecule type" value="Genomic_DNA"/>
</dbReference>
<keyword evidence="1" id="KW-1133">Transmembrane helix</keyword>
<sequence>MKQLRWILISLIVGQPILVALFRTQIRRPVAVHYSLFGPDAWVRGDQQGFWVALTISFLLPLLILAMTTLPTTPIQSGYWWLRSPREVFIYWLGVSDPVVLTNLYLNSKTLTMLWFGINLLAILALLAYGVWLLKLQKRV</sequence>
<protein>
    <recommendedName>
        <fullName evidence="4">Integral membrane protein</fullName>
    </recommendedName>
</protein>
<keyword evidence="1" id="KW-0812">Transmembrane</keyword>
<gene>
    <name evidence="2" type="ORF">ACFQH1_12035</name>
</gene>
<keyword evidence="1" id="KW-0472">Membrane</keyword>
<evidence type="ECO:0008006" key="4">
    <source>
        <dbReference type="Google" id="ProtNLM"/>
    </source>
</evidence>
<comment type="caution">
    <text evidence="2">The sequence shown here is derived from an EMBL/GenBank/DDBJ whole genome shotgun (WGS) entry which is preliminary data.</text>
</comment>
<keyword evidence="3" id="KW-1185">Reference proteome</keyword>
<reference evidence="3" key="1">
    <citation type="journal article" date="2019" name="Int. J. Syst. Evol. Microbiol.">
        <title>The Global Catalogue of Microorganisms (GCM) 10K type strain sequencing project: providing services to taxonomists for standard genome sequencing and annotation.</title>
        <authorList>
            <consortium name="The Broad Institute Genomics Platform"/>
            <consortium name="The Broad Institute Genome Sequencing Center for Infectious Disease"/>
            <person name="Wu L."/>
            <person name="Ma J."/>
        </authorList>
    </citation>
    <scope>NUCLEOTIDE SEQUENCE [LARGE SCALE GENOMIC DNA]</scope>
    <source>
        <strain evidence="3">CCM 8934</strain>
    </source>
</reference>
<proteinExistence type="predicted"/>
<evidence type="ECO:0000313" key="3">
    <source>
        <dbReference type="Proteomes" id="UP001596227"/>
    </source>
</evidence>
<dbReference type="RefSeq" id="WP_137607108.1">
    <property type="nucleotide sequence ID" value="NZ_BJDH01000004.1"/>
</dbReference>
<feature type="transmembrane region" description="Helical" evidence="1">
    <location>
        <begin position="7"/>
        <end position="26"/>
    </location>
</feature>
<evidence type="ECO:0000256" key="1">
    <source>
        <dbReference type="SAM" id="Phobius"/>
    </source>
</evidence>
<name>A0ABW1UJ68_9LACO</name>
<dbReference type="Proteomes" id="UP001596227">
    <property type="component" value="Unassembled WGS sequence"/>
</dbReference>
<organism evidence="2 3">
    <name type="scientific">Lactiplantibacillus daoliensis</name>
    <dbReference type="NCBI Taxonomy" id="2559916"/>
    <lineage>
        <taxon>Bacteria</taxon>
        <taxon>Bacillati</taxon>
        <taxon>Bacillota</taxon>
        <taxon>Bacilli</taxon>
        <taxon>Lactobacillales</taxon>
        <taxon>Lactobacillaceae</taxon>
        <taxon>Lactiplantibacillus</taxon>
    </lineage>
</organism>
<feature type="transmembrane region" description="Helical" evidence="1">
    <location>
        <begin position="49"/>
        <end position="67"/>
    </location>
</feature>
<feature type="transmembrane region" description="Helical" evidence="1">
    <location>
        <begin position="112"/>
        <end position="134"/>
    </location>
</feature>